<dbReference type="PANTHER" id="PTHR43199">
    <property type="entry name" value="GLUTATHIONE HYDROLASE"/>
    <property type="match status" value="1"/>
</dbReference>
<dbReference type="EC" id="3.4.19.13" evidence="11"/>
<comment type="subunit">
    <text evidence="11">This enzyme consists of two polypeptide chains, which are synthesized in precursor form from a single polypeptide.</text>
</comment>
<reference evidence="13" key="1">
    <citation type="submission" date="2017-04" db="EMBL/GenBank/DDBJ databases">
        <title>Genome deletions in a multicellular cyanobacterial endosymbiont for morphological adaptation in marine diatoms.</title>
        <authorList>
            <person name="Wang Y."/>
            <person name="Gao H."/>
            <person name="Li R."/>
            <person name="Xu X."/>
        </authorList>
    </citation>
    <scope>NUCLEOTIDE SEQUENCE</scope>
    <source>
        <strain evidence="13">FACHB 800</strain>
    </source>
</reference>
<sequence>MTININYPLQNRYIRYKILKILFTLPWLAKSYQFLLTCFSLSAIFTYQAASATITVPVRSKKAMVVSAHPLATAAGLSILKKGGNAVDAAVATTFAISVVEPFSAGIGGGGFLLLHSGKTGSIQALDFRERAPLTATKNMYLDREGKVRPNASTTGYLAVATPGTVAGMYEVHRRYGKLPWPDVVKPAIALAKDGFIISNKSSWRSLSAFSIRKQAILNNLAAKQIFTRNGEFYQPGERLIQGDLAKTLTSIAENPQSFYTGNIAQTIAADMAKNGGLITLADLKAYKPIWRTPVCGQFRQARVCSMPPPSSGGVHLLQILNMIGDTDLQAWGWHHPKALHLLTESMKRAYRDRAEYLGDPDFVKVPVSQLISPAYGQKRRQEINMDVATPSTDIKPGLDTRQNSLIKSRKFSRLPQESTETSHLNVIDADKNAVSLTFTINLGFGAAIVTPGTGIVLNNEMDDFAIAPGVPNAFGLVGNDANAIAPGKTPLSSMTPTIVTESDRLRMVVGAPGGSTIITQVLQVILNILTYNMDVGAAISVPRIHHQWLPDELRVEPWGLDALTLQDLSRRGHKIKEVMPWGNGNAIVVQKNGNLEAAADPRGEGTAQGY</sequence>
<keyword evidence="5 11" id="KW-0378">Hydrolase</keyword>
<dbReference type="PRINTS" id="PR01210">
    <property type="entry name" value="GGTRANSPTASE"/>
</dbReference>
<dbReference type="KEGG" id="rsin:B6N60_01132"/>
<evidence type="ECO:0000256" key="11">
    <source>
        <dbReference type="RuleBase" id="RU368036"/>
    </source>
</evidence>
<evidence type="ECO:0000256" key="9">
    <source>
        <dbReference type="PIRSR" id="PIRSR600101-1"/>
    </source>
</evidence>
<keyword evidence="11" id="KW-0317">Glutathione biosynthesis</keyword>
<evidence type="ECO:0000256" key="2">
    <source>
        <dbReference type="ARBA" id="ARBA00001089"/>
    </source>
</evidence>
<evidence type="ECO:0000256" key="12">
    <source>
        <dbReference type="SAM" id="Phobius"/>
    </source>
</evidence>
<feature type="binding site" evidence="10">
    <location>
        <position position="515"/>
    </location>
    <ligand>
        <name>L-glutamate</name>
        <dbReference type="ChEBI" id="CHEBI:29985"/>
    </ligand>
</feature>
<gene>
    <name evidence="13" type="ORF">B6N60_01132</name>
</gene>
<evidence type="ECO:0000256" key="8">
    <source>
        <dbReference type="ARBA" id="ARBA00047417"/>
    </source>
</evidence>
<dbReference type="Gene3D" id="3.60.20.40">
    <property type="match status" value="1"/>
</dbReference>
<keyword evidence="12" id="KW-1133">Transmembrane helix</keyword>
<evidence type="ECO:0000256" key="5">
    <source>
        <dbReference type="ARBA" id="ARBA00022801"/>
    </source>
</evidence>
<dbReference type="GO" id="GO:0006750">
    <property type="term" value="P:glutathione biosynthetic process"/>
    <property type="evidence" value="ECO:0007669"/>
    <property type="project" value="UniProtKB-KW"/>
</dbReference>
<feature type="binding site" evidence="10">
    <location>
        <begin position="493"/>
        <end position="494"/>
    </location>
    <ligand>
        <name>L-glutamate</name>
        <dbReference type="ChEBI" id="CHEBI:29985"/>
    </ligand>
</feature>
<comment type="catalytic activity">
    <reaction evidence="2 11">
        <text>glutathione + H2O = L-cysteinylglycine + L-glutamate</text>
        <dbReference type="Rhea" id="RHEA:28807"/>
        <dbReference type="ChEBI" id="CHEBI:15377"/>
        <dbReference type="ChEBI" id="CHEBI:29985"/>
        <dbReference type="ChEBI" id="CHEBI:57925"/>
        <dbReference type="ChEBI" id="CHEBI:61694"/>
        <dbReference type="EC" id="3.4.19.13"/>
    </reaction>
</comment>
<dbReference type="SUPFAM" id="SSF56235">
    <property type="entry name" value="N-terminal nucleophile aminohydrolases (Ntn hydrolases)"/>
    <property type="match status" value="1"/>
</dbReference>
<evidence type="ECO:0000256" key="6">
    <source>
        <dbReference type="ARBA" id="ARBA00023145"/>
    </source>
</evidence>
<keyword evidence="12" id="KW-0472">Membrane</keyword>
<dbReference type="FunFam" id="3.60.20.40:FF:000001">
    <property type="entry name" value="Gamma-glutamyltranspeptidase 1"/>
    <property type="match status" value="1"/>
</dbReference>
<evidence type="ECO:0000256" key="7">
    <source>
        <dbReference type="ARBA" id="ARBA00023315"/>
    </source>
</evidence>
<organism evidence="13 14">
    <name type="scientific">Richelia sinica FACHB-800</name>
    <dbReference type="NCBI Taxonomy" id="1357546"/>
    <lineage>
        <taxon>Bacteria</taxon>
        <taxon>Bacillati</taxon>
        <taxon>Cyanobacteriota</taxon>
        <taxon>Cyanophyceae</taxon>
        <taxon>Nostocales</taxon>
        <taxon>Nostocaceae</taxon>
        <taxon>Richelia</taxon>
    </lineage>
</organism>
<dbReference type="EC" id="2.3.2.2" evidence="11"/>
<proteinExistence type="inferred from homology"/>
<comment type="catalytic activity">
    <reaction evidence="1 11">
        <text>an S-substituted glutathione + H2O = an S-substituted L-cysteinylglycine + L-glutamate</text>
        <dbReference type="Rhea" id="RHEA:59468"/>
        <dbReference type="ChEBI" id="CHEBI:15377"/>
        <dbReference type="ChEBI" id="CHEBI:29985"/>
        <dbReference type="ChEBI" id="CHEBI:90779"/>
        <dbReference type="ChEBI" id="CHEBI:143103"/>
        <dbReference type="EC" id="3.4.19.13"/>
    </reaction>
</comment>
<evidence type="ECO:0000256" key="1">
    <source>
        <dbReference type="ARBA" id="ARBA00001049"/>
    </source>
</evidence>
<dbReference type="Gene3D" id="1.10.246.130">
    <property type="match status" value="1"/>
</dbReference>
<dbReference type="EMBL" id="CP021056">
    <property type="protein sequence ID" value="QXE22449.1"/>
    <property type="molecule type" value="Genomic_DNA"/>
</dbReference>
<feature type="active site" description="Nucleophile" evidence="9">
    <location>
        <position position="422"/>
    </location>
</feature>
<comment type="pathway">
    <text evidence="11">Sulfur metabolism; glutathione metabolism.</text>
</comment>
<protein>
    <recommendedName>
        <fullName evidence="11">Glutathione hydrolase proenzyme</fullName>
        <ecNumber evidence="11">2.3.2.2</ecNumber>
        <ecNumber evidence="11">3.4.19.13</ecNumber>
    </recommendedName>
    <component>
        <recommendedName>
            <fullName evidence="11">Glutathione hydrolase large chain</fullName>
        </recommendedName>
    </component>
    <component>
        <recommendedName>
            <fullName evidence="11">Glutathione hydrolase small chain</fullName>
        </recommendedName>
    </component>
</protein>
<dbReference type="InterPro" id="IPR029055">
    <property type="entry name" value="Ntn_hydrolases_N"/>
</dbReference>
<evidence type="ECO:0000256" key="10">
    <source>
        <dbReference type="PIRSR" id="PIRSR600101-2"/>
    </source>
</evidence>
<keyword evidence="12" id="KW-0812">Transmembrane</keyword>
<dbReference type="Proteomes" id="UP000683511">
    <property type="component" value="Chromosome"/>
</dbReference>
<comment type="PTM">
    <text evidence="11">Cleaved by autocatalysis into a large and a small subunit.</text>
</comment>
<dbReference type="InterPro" id="IPR000101">
    <property type="entry name" value="GGT_peptidase"/>
</dbReference>
<evidence type="ECO:0000256" key="3">
    <source>
        <dbReference type="ARBA" id="ARBA00009381"/>
    </source>
</evidence>
<comment type="catalytic activity">
    <reaction evidence="8 11">
        <text>an N-terminal (5-L-glutamyl)-[peptide] + an alpha-amino acid = 5-L-glutamyl amino acid + an N-terminal L-alpha-aminoacyl-[peptide]</text>
        <dbReference type="Rhea" id="RHEA:23904"/>
        <dbReference type="Rhea" id="RHEA-COMP:9780"/>
        <dbReference type="Rhea" id="RHEA-COMP:9795"/>
        <dbReference type="ChEBI" id="CHEBI:77644"/>
        <dbReference type="ChEBI" id="CHEBI:78597"/>
        <dbReference type="ChEBI" id="CHEBI:78599"/>
        <dbReference type="ChEBI" id="CHEBI:78608"/>
        <dbReference type="EC" id="2.3.2.2"/>
    </reaction>
</comment>
<evidence type="ECO:0000256" key="4">
    <source>
        <dbReference type="ARBA" id="ARBA00022679"/>
    </source>
</evidence>
<evidence type="ECO:0000313" key="13">
    <source>
        <dbReference type="EMBL" id="QXE22449.1"/>
    </source>
</evidence>
<feature type="binding site" evidence="10">
    <location>
        <position position="129"/>
    </location>
    <ligand>
        <name>L-glutamate</name>
        <dbReference type="ChEBI" id="CHEBI:29985"/>
    </ligand>
</feature>
<keyword evidence="7 11" id="KW-0012">Acyltransferase</keyword>
<dbReference type="AlphaFoldDB" id="A0A975T5K0"/>
<dbReference type="InterPro" id="IPR051792">
    <property type="entry name" value="GGT_bact"/>
</dbReference>
<feature type="binding site" evidence="10">
    <location>
        <position position="464"/>
    </location>
    <ligand>
        <name>L-glutamate</name>
        <dbReference type="ChEBI" id="CHEBI:29985"/>
    </ligand>
</feature>
<dbReference type="InterPro" id="IPR043137">
    <property type="entry name" value="GGT_ssub_C"/>
</dbReference>
<keyword evidence="4 11" id="KW-0808">Transferase</keyword>
<dbReference type="Pfam" id="PF01019">
    <property type="entry name" value="G_glu_transpept"/>
    <property type="match status" value="1"/>
</dbReference>
<keyword evidence="6 11" id="KW-0865">Zymogen</keyword>
<evidence type="ECO:0000313" key="14">
    <source>
        <dbReference type="Proteomes" id="UP000683511"/>
    </source>
</evidence>
<feature type="transmembrane region" description="Helical" evidence="12">
    <location>
        <begin position="21"/>
        <end position="47"/>
    </location>
</feature>
<accession>A0A975T5K0</accession>
<dbReference type="GO" id="GO:0036374">
    <property type="term" value="F:glutathione hydrolase activity"/>
    <property type="evidence" value="ECO:0007669"/>
    <property type="project" value="UniProtKB-UniRule"/>
</dbReference>
<feature type="binding site" evidence="10">
    <location>
        <begin position="440"/>
        <end position="442"/>
    </location>
    <ligand>
        <name>L-glutamate</name>
        <dbReference type="ChEBI" id="CHEBI:29985"/>
    </ligand>
</feature>
<comment type="similarity">
    <text evidence="3 11">Belongs to the gamma-glutamyltransferase family.</text>
</comment>
<dbReference type="GO" id="GO:0006751">
    <property type="term" value="P:glutathione catabolic process"/>
    <property type="evidence" value="ECO:0007669"/>
    <property type="project" value="UniProtKB-UniRule"/>
</dbReference>
<dbReference type="NCBIfam" id="TIGR00066">
    <property type="entry name" value="g_glut_trans"/>
    <property type="match status" value="1"/>
</dbReference>
<keyword evidence="14" id="KW-1185">Reference proteome</keyword>
<name>A0A975T5K0_9NOST</name>
<dbReference type="GO" id="GO:0103068">
    <property type="term" value="F:leukotriene C4 gamma-glutamyl transferase activity"/>
    <property type="evidence" value="ECO:0007669"/>
    <property type="project" value="UniProtKB-EC"/>
</dbReference>
<dbReference type="PANTHER" id="PTHR43199:SF1">
    <property type="entry name" value="GLUTATHIONE HYDROLASE PROENZYME"/>
    <property type="match status" value="1"/>
</dbReference>
<dbReference type="InterPro" id="IPR043138">
    <property type="entry name" value="GGT_lsub"/>
</dbReference>